<evidence type="ECO:0000259" key="4">
    <source>
        <dbReference type="Pfam" id="PF04389"/>
    </source>
</evidence>
<feature type="chain" id="PRO_5005130802" description="Peptide hydrolase" evidence="3">
    <location>
        <begin position="21"/>
        <end position="364"/>
    </location>
</feature>
<accession>G0S6A3</accession>
<feature type="signal peptide" evidence="3">
    <location>
        <begin position="1"/>
        <end position="20"/>
    </location>
</feature>
<evidence type="ECO:0000313" key="6">
    <source>
        <dbReference type="Proteomes" id="UP000008066"/>
    </source>
</evidence>
<feature type="domain" description="Peptidase M28" evidence="4">
    <location>
        <begin position="127"/>
        <end position="350"/>
    </location>
</feature>
<dbReference type="GO" id="GO:0016603">
    <property type="term" value="F:glutaminyl-peptide cyclotransferase activity"/>
    <property type="evidence" value="ECO:0007669"/>
    <property type="project" value="InterPro"/>
</dbReference>
<dbReference type="EMBL" id="GL988041">
    <property type="protein sequence ID" value="EGS20767.1"/>
    <property type="molecule type" value="Genomic_DNA"/>
</dbReference>
<dbReference type="Proteomes" id="UP000008066">
    <property type="component" value="Unassembled WGS sequence"/>
</dbReference>
<sequence>MRLQALSIPLLLSLLSSSTAYTQISDDLLKTLIPNPSDTDFDLSPSNADSLLGPLLITRVPGTPGQRAAQEHFTRFATKHIPEWKLSWQNSSSPTPLSKGNPVPFHNIILRREPPWARKRGEGNVGLLTLAAHYDSKMIQGGDFIGATDSAAPCAVLMWVARELEKVLGRLWGDGEDGTGEGVQILLLDGEEAFVSWTDTDSLYGSRALAAAWENTTYPALSTFRNPLRQISLFVLLDLLGSPNPNVPSYFQTTHWAYQRMATLEGRLRGLGLLESKPMHPFLPDGAKMATEFTRAFIGDDHEPFMKRGAPVLHLIPSPFPEVWHRLEDDGAHLDMATVRDWARITLAFVLEWLDAGKLEKIQT</sequence>
<dbReference type="Pfam" id="PF04389">
    <property type="entry name" value="Peptidase_M28"/>
    <property type="match status" value="1"/>
</dbReference>
<dbReference type="InterPro" id="IPR037457">
    <property type="entry name" value="M28_QC"/>
</dbReference>
<dbReference type="OMA" id="TPFPSFW"/>
<evidence type="ECO:0000256" key="1">
    <source>
        <dbReference type="ARBA" id="ARBA00022679"/>
    </source>
</evidence>
<dbReference type="GO" id="GO:0008233">
    <property type="term" value="F:peptidase activity"/>
    <property type="evidence" value="ECO:0007669"/>
    <property type="project" value="UniProtKB-KW"/>
</dbReference>
<dbReference type="SUPFAM" id="SSF53187">
    <property type="entry name" value="Zn-dependent exopeptidases"/>
    <property type="match status" value="1"/>
</dbReference>
<keyword evidence="3" id="KW-0732">Signal</keyword>
<proteinExistence type="inferred from homology"/>
<keyword evidence="3" id="KW-0378">Hydrolase</keyword>
<dbReference type="GeneID" id="18256642"/>
<dbReference type="PANTHER" id="PTHR12283">
    <property type="entry name" value="GLUTAMINYL-PEPTIDE CYCLOTRANSFERASE"/>
    <property type="match status" value="1"/>
</dbReference>
<dbReference type="GO" id="GO:0008270">
    <property type="term" value="F:zinc ion binding"/>
    <property type="evidence" value="ECO:0007669"/>
    <property type="project" value="TreeGrafter"/>
</dbReference>
<name>G0S6A3_CHATD</name>
<dbReference type="eggNOG" id="KOG3946">
    <property type="taxonomic scope" value="Eukaryota"/>
</dbReference>
<keyword evidence="1" id="KW-0808">Transferase</keyword>
<comment type="similarity">
    <text evidence="3">Belongs to the peptidase M28 family.</text>
</comment>
<keyword evidence="2" id="KW-0012">Acyltransferase</keyword>
<keyword evidence="3" id="KW-0862">Zinc</keyword>
<dbReference type="PANTHER" id="PTHR12283:SF2">
    <property type="entry name" value="PEPTIDE HYDROLASE"/>
    <property type="match status" value="1"/>
</dbReference>
<dbReference type="RefSeq" id="XP_006693063.1">
    <property type="nucleotide sequence ID" value="XM_006693000.1"/>
</dbReference>
<dbReference type="InterPro" id="IPR040234">
    <property type="entry name" value="QC/QCL"/>
</dbReference>
<dbReference type="HOGENOM" id="CLU_045003_0_0_1"/>
<evidence type="ECO:0000256" key="3">
    <source>
        <dbReference type="RuleBase" id="RU361240"/>
    </source>
</evidence>
<organism evidence="6">
    <name type="scientific">Chaetomium thermophilum (strain DSM 1495 / CBS 144.50 / IMI 039719)</name>
    <name type="common">Thermochaetoides thermophila</name>
    <dbReference type="NCBI Taxonomy" id="759272"/>
    <lineage>
        <taxon>Eukaryota</taxon>
        <taxon>Fungi</taxon>
        <taxon>Dikarya</taxon>
        <taxon>Ascomycota</taxon>
        <taxon>Pezizomycotina</taxon>
        <taxon>Sordariomycetes</taxon>
        <taxon>Sordariomycetidae</taxon>
        <taxon>Sordariales</taxon>
        <taxon>Chaetomiaceae</taxon>
        <taxon>Thermochaetoides</taxon>
    </lineage>
</organism>
<dbReference type="GO" id="GO:0006508">
    <property type="term" value="P:proteolysis"/>
    <property type="evidence" value="ECO:0007669"/>
    <property type="project" value="UniProtKB-KW"/>
</dbReference>
<protein>
    <recommendedName>
        <fullName evidence="3">Peptide hydrolase</fullName>
        <ecNumber evidence="3">3.4.-.-</ecNumber>
    </recommendedName>
</protein>
<keyword evidence="6" id="KW-1185">Reference proteome</keyword>
<dbReference type="Gene3D" id="3.40.630.10">
    <property type="entry name" value="Zn peptidases"/>
    <property type="match status" value="1"/>
</dbReference>
<dbReference type="OrthoDB" id="3907302at2759"/>
<dbReference type="CDD" id="cd03880">
    <property type="entry name" value="M28_QC_like"/>
    <property type="match status" value="1"/>
</dbReference>
<dbReference type="EC" id="3.4.-.-" evidence="3"/>
<dbReference type="AlphaFoldDB" id="G0S6A3"/>
<dbReference type="KEGG" id="cthr:CTHT_0026040"/>
<reference evidence="5 6" key="1">
    <citation type="journal article" date="2011" name="Cell">
        <title>Insight into structure and assembly of the nuclear pore complex by utilizing the genome of a eukaryotic thermophile.</title>
        <authorList>
            <person name="Amlacher S."/>
            <person name="Sarges P."/>
            <person name="Flemming D."/>
            <person name="van Noort V."/>
            <person name="Kunze R."/>
            <person name="Devos D.P."/>
            <person name="Arumugam M."/>
            <person name="Bork P."/>
            <person name="Hurt E."/>
        </authorList>
    </citation>
    <scope>NUCLEOTIDE SEQUENCE [LARGE SCALE GENOMIC DNA]</scope>
    <source>
        <strain evidence="6">DSM 1495 / CBS 144.50 / IMI 039719</strain>
    </source>
</reference>
<evidence type="ECO:0000313" key="5">
    <source>
        <dbReference type="EMBL" id="EGS20767.1"/>
    </source>
</evidence>
<keyword evidence="3" id="KW-0479">Metal-binding</keyword>
<evidence type="ECO:0000256" key="2">
    <source>
        <dbReference type="ARBA" id="ARBA00023315"/>
    </source>
</evidence>
<gene>
    <name evidence="5" type="ORF">CTHT_0026040</name>
</gene>
<dbReference type="InterPro" id="IPR007484">
    <property type="entry name" value="Peptidase_M28"/>
</dbReference>
<keyword evidence="3" id="KW-0645">Protease</keyword>